<evidence type="ECO:0000256" key="5">
    <source>
        <dbReference type="ARBA" id="ARBA00022884"/>
    </source>
</evidence>
<keyword evidence="11" id="KW-1185">Reference proteome</keyword>
<dbReference type="InterPro" id="IPR015847">
    <property type="entry name" value="ExoRNase_PH_dom2"/>
</dbReference>
<dbReference type="GO" id="GO:0016075">
    <property type="term" value="P:rRNA catabolic process"/>
    <property type="evidence" value="ECO:0007669"/>
    <property type="project" value="TreeGrafter"/>
</dbReference>
<evidence type="ECO:0000256" key="1">
    <source>
        <dbReference type="ARBA" id="ARBA00004123"/>
    </source>
</evidence>
<dbReference type="GO" id="GO:0035925">
    <property type="term" value="F:mRNA 3'-UTR AU-rich region binding"/>
    <property type="evidence" value="ECO:0007669"/>
    <property type="project" value="TreeGrafter"/>
</dbReference>
<evidence type="ECO:0000259" key="9">
    <source>
        <dbReference type="Pfam" id="PF03725"/>
    </source>
</evidence>
<dbReference type="Pfam" id="PF03725">
    <property type="entry name" value="RNase_PH_C"/>
    <property type="match status" value="1"/>
</dbReference>
<dbReference type="InterPro" id="IPR050590">
    <property type="entry name" value="Exosome_comp_Rrp42_subfam"/>
</dbReference>
<dbReference type="GO" id="GO:0000176">
    <property type="term" value="C:nuclear exosome (RNase complex)"/>
    <property type="evidence" value="ECO:0007669"/>
    <property type="project" value="TreeGrafter"/>
</dbReference>
<protein>
    <submittedName>
        <fullName evidence="10">Exosome complex component rrp45a</fullName>
    </submittedName>
</protein>
<dbReference type="PANTHER" id="PTHR11097:SF14">
    <property type="entry name" value="EXOSOME COMPLEX COMPONENT RRP45"/>
    <property type="match status" value="1"/>
</dbReference>
<dbReference type="GO" id="GO:0000467">
    <property type="term" value="P:exonucleolytic trimming to generate mature 3'-end of 5.8S rRNA from tricistronic rRNA transcript (SSU-rRNA, 5.8S rRNA, LSU-rRNA)"/>
    <property type="evidence" value="ECO:0007669"/>
    <property type="project" value="TreeGrafter"/>
</dbReference>
<dbReference type="InterPro" id="IPR036345">
    <property type="entry name" value="ExoRNase_PH_dom2_sf"/>
</dbReference>
<dbReference type="AlphaFoldDB" id="A0AAW0KXX5"/>
<evidence type="ECO:0000313" key="10">
    <source>
        <dbReference type="EMBL" id="KAK7843702.1"/>
    </source>
</evidence>
<evidence type="ECO:0000256" key="4">
    <source>
        <dbReference type="ARBA" id="ARBA00022490"/>
    </source>
</evidence>
<evidence type="ECO:0000256" key="2">
    <source>
        <dbReference type="ARBA" id="ARBA00004496"/>
    </source>
</evidence>
<feature type="domain" description="Exoribonuclease phosphorolytic" evidence="8">
    <location>
        <begin position="28"/>
        <end position="136"/>
    </location>
</feature>
<evidence type="ECO:0000256" key="7">
    <source>
        <dbReference type="SAM" id="SignalP"/>
    </source>
</evidence>
<dbReference type="GO" id="GO:0034475">
    <property type="term" value="P:U4 snRNA 3'-end processing"/>
    <property type="evidence" value="ECO:0007669"/>
    <property type="project" value="TreeGrafter"/>
</dbReference>
<organism evidence="10 11">
    <name type="scientific">Quercus suber</name>
    <name type="common">Cork oak</name>
    <dbReference type="NCBI Taxonomy" id="58331"/>
    <lineage>
        <taxon>Eukaryota</taxon>
        <taxon>Viridiplantae</taxon>
        <taxon>Streptophyta</taxon>
        <taxon>Embryophyta</taxon>
        <taxon>Tracheophyta</taxon>
        <taxon>Spermatophyta</taxon>
        <taxon>Magnoliopsida</taxon>
        <taxon>eudicotyledons</taxon>
        <taxon>Gunneridae</taxon>
        <taxon>Pentapetalae</taxon>
        <taxon>rosids</taxon>
        <taxon>fabids</taxon>
        <taxon>Fagales</taxon>
        <taxon>Fagaceae</taxon>
        <taxon>Quercus</taxon>
    </lineage>
</organism>
<comment type="similarity">
    <text evidence="3">Belongs to the RNase PH family.</text>
</comment>
<dbReference type="GO" id="GO:0071028">
    <property type="term" value="P:nuclear mRNA surveillance"/>
    <property type="evidence" value="ECO:0007669"/>
    <property type="project" value="TreeGrafter"/>
</dbReference>
<keyword evidence="5" id="KW-0694">RNA-binding</keyword>
<comment type="subcellular location">
    <subcellularLocation>
        <location evidence="2">Cytoplasm</location>
    </subcellularLocation>
    <subcellularLocation>
        <location evidence="1">Nucleus</location>
    </subcellularLocation>
</comment>
<dbReference type="GO" id="GO:0034473">
    <property type="term" value="P:U1 snRNA 3'-end processing"/>
    <property type="evidence" value="ECO:0007669"/>
    <property type="project" value="TreeGrafter"/>
</dbReference>
<gene>
    <name evidence="10" type="primary">RRP45A</name>
    <name evidence="10" type="ORF">CFP56_012014</name>
</gene>
<sequence length="293" mass="32318">MICILVFACVLFRQGETSQGTRFQFLIEEGSGEVQLGQTHVMAFMTAQLTQPYKDRPNEGTLWMFTEFSPMADPSFEPSHPSEAAVELGRRKQSRGYRITSVWAVRVDLHILDNGGNLVDAANIAALVALLTFRRPECSLGGEDGQQVIVHPPEDREPLPLIIHHLPIAVTFAFFSNENAVICKCFLLIMQKQFFYIIKSSQTIWSIASLIRLSFQSDGGTMQVVDPSHYEEAVMGGRMTATLNANNDICAIQKAGGEGILQSVIMQCLRIAGQKASDITTKIKNAAALVTPR</sequence>
<keyword evidence="7" id="KW-0732">Signal</keyword>
<evidence type="ECO:0000256" key="3">
    <source>
        <dbReference type="ARBA" id="ARBA00006678"/>
    </source>
</evidence>
<evidence type="ECO:0000259" key="8">
    <source>
        <dbReference type="Pfam" id="PF01138"/>
    </source>
</evidence>
<dbReference type="EMBL" id="PKMF04000198">
    <property type="protein sequence ID" value="KAK7843702.1"/>
    <property type="molecule type" value="Genomic_DNA"/>
</dbReference>
<dbReference type="Pfam" id="PF01138">
    <property type="entry name" value="RNase_PH"/>
    <property type="match status" value="1"/>
</dbReference>
<dbReference type="Gene3D" id="3.30.230.70">
    <property type="entry name" value="GHMP Kinase, N-terminal domain"/>
    <property type="match status" value="1"/>
</dbReference>
<evidence type="ECO:0000256" key="6">
    <source>
        <dbReference type="ARBA" id="ARBA00023242"/>
    </source>
</evidence>
<dbReference type="Proteomes" id="UP000237347">
    <property type="component" value="Unassembled WGS sequence"/>
</dbReference>
<comment type="caution">
    <text evidence="10">The sequence shown here is derived from an EMBL/GenBank/DDBJ whole genome shotgun (WGS) entry which is preliminary data.</text>
</comment>
<proteinExistence type="inferred from homology"/>
<dbReference type="GO" id="GO:0071038">
    <property type="term" value="P:TRAMP-dependent tRNA surveillance pathway"/>
    <property type="evidence" value="ECO:0007669"/>
    <property type="project" value="TreeGrafter"/>
</dbReference>
<dbReference type="InterPro" id="IPR001247">
    <property type="entry name" value="ExoRNase_PH_dom1"/>
</dbReference>
<dbReference type="SUPFAM" id="SSF54211">
    <property type="entry name" value="Ribosomal protein S5 domain 2-like"/>
    <property type="match status" value="1"/>
</dbReference>
<dbReference type="InterPro" id="IPR027408">
    <property type="entry name" value="PNPase/RNase_PH_dom_sf"/>
</dbReference>
<dbReference type="PANTHER" id="PTHR11097">
    <property type="entry name" value="EXOSOME COMPLEX EXONUCLEASE RIBOSOMAL RNA PROCESSING PROTEIN"/>
    <property type="match status" value="1"/>
</dbReference>
<dbReference type="InterPro" id="IPR020568">
    <property type="entry name" value="Ribosomal_Su5_D2-typ_SF"/>
</dbReference>
<dbReference type="GO" id="GO:0071035">
    <property type="term" value="P:nuclear polyadenylation-dependent rRNA catabolic process"/>
    <property type="evidence" value="ECO:0007669"/>
    <property type="project" value="TreeGrafter"/>
</dbReference>
<feature type="signal peptide" evidence="7">
    <location>
        <begin position="1"/>
        <end position="17"/>
    </location>
</feature>
<name>A0AAW0KXX5_QUESU</name>
<feature type="domain" description="Exoribonuclease phosphorolytic" evidence="9">
    <location>
        <begin position="224"/>
        <end position="273"/>
    </location>
</feature>
<dbReference type="SUPFAM" id="SSF55666">
    <property type="entry name" value="Ribonuclease PH domain 2-like"/>
    <property type="match status" value="1"/>
</dbReference>
<dbReference type="CDD" id="cd11368">
    <property type="entry name" value="RNase_PH_RRP45"/>
    <property type="match status" value="1"/>
</dbReference>
<dbReference type="GO" id="GO:0000177">
    <property type="term" value="C:cytoplasmic exosome (RNase complex)"/>
    <property type="evidence" value="ECO:0007669"/>
    <property type="project" value="TreeGrafter"/>
</dbReference>
<keyword evidence="4" id="KW-0963">Cytoplasm</keyword>
<reference evidence="10 11" key="1">
    <citation type="journal article" date="2018" name="Sci. Data">
        <title>The draft genome sequence of cork oak.</title>
        <authorList>
            <person name="Ramos A.M."/>
            <person name="Usie A."/>
            <person name="Barbosa P."/>
            <person name="Barros P.M."/>
            <person name="Capote T."/>
            <person name="Chaves I."/>
            <person name="Simoes F."/>
            <person name="Abreu I."/>
            <person name="Carrasquinho I."/>
            <person name="Faro C."/>
            <person name="Guimaraes J.B."/>
            <person name="Mendonca D."/>
            <person name="Nobrega F."/>
            <person name="Rodrigues L."/>
            <person name="Saibo N.J.M."/>
            <person name="Varela M.C."/>
            <person name="Egas C."/>
            <person name="Matos J."/>
            <person name="Miguel C.M."/>
            <person name="Oliveira M.M."/>
            <person name="Ricardo C.P."/>
            <person name="Goncalves S."/>
        </authorList>
    </citation>
    <scope>NUCLEOTIDE SEQUENCE [LARGE SCALE GENOMIC DNA]</scope>
    <source>
        <strain evidence="11">cv. HL8</strain>
    </source>
</reference>
<keyword evidence="6" id="KW-0539">Nucleus</keyword>
<dbReference type="GO" id="GO:0034476">
    <property type="term" value="P:U5 snRNA 3'-end processing"/>
    <property type="evidence" value="ECO:0007669"/>
    <property type="project" value="TreeGrafter"/>
</dbReference>
<accession>A0AAW0KXX5</accession>
<evidence type="ECO:0000313" key="11">
    <source>
        <dbReference type="Proteomes" id="UP000237347"/>
    </source>
</evidence>
<dbReference type="InterPro" id="IPR033100">
    <property type="entry name" value="Rrp45"/>
</dbReference>
<feature type="chain" id="PRO_5043855566" evidence="7">
    <location>
        <begin position="18"/>
        <end position="293"/>
    </location>
</feature>